<reference evidence="2" key="3">
    <citation type="submission" date="2020-05" db="EMBL/GenBank/DDBJ databases">
        <authorList>
            <person name="Rincon C."/>
            <person name="Sanders R I."/>
            <person name="Robbins C."/>
            <person name="Chaturvedi A."/>
        </authorList>
    </citation>
    <scope>NUCLEOTIDE SEQUENCE</scope>
    <source>
        <strain evidence="2">CHB12</strain>
    </source>
</reference>
<keyword evidence="1" id="KW-0472">Membrane</keyword>
<name>A0A2N1NJE1_9GLOM</name>
<protein>
    <submittedName>
        <fullName evidence="3">Uncharacterized protein</fullName>
    </submittedName>
</protein>
<organism evidence="3 4">
    <name type="scientific">Rhizophagus irregularis</name>
    <dbReference type="NCBI Taxonomy" id="588596"/>
    <lineage>
        <taxon>Eukaryota</taxon>
        <taxon>Fungi</taxon>
        <taxon>Fungi incertae sedis</taxon>
        <taxon>Mucoromycota</taxon>
        <taxon>Glomeromycotina</taxon>
        <taxon>Glomeromycetes</taxon>
        <taxon>Glomerales</taxon>
        <taxon>Glomeraceae</taxon>
        <taxon>Rhizophagus</taxon>
    </lineage>
</organism>
<dbReference type="EMBL" id="LLXL01000335">
    <property type="protein sequence ID" value="PKK73969.1"/>
    <property type="molecule type" value="Genomic_DNA"/>
</dbReference>
<keyword evidence="1" id="KW-0812">Transmembrane</keyword>
<dbReference type="Proteomes" id="UP000233469">
    <property type="component" value="Unassembled WGS sequence"/>
</dbReference>
<dbReference type="VEuPathDB" id="FungiDB:RhiirFUN_005267"/>
<evidence type="ECO:0000313" key="3">
    <source>
        <dbReference type="EMBL" id="PKK73969.1"/>
    </source>
</evidence>
<evidence type="ECO:0000313" key="2">
    <source>
        <dbReference type="EMBL" id="CAB5392821.1"/>
    </source>
</evidence>
<evidence type="ECO:0000313" key="4">
    <source>
        <dbReference type="Proteomes" id="UP000233469"/>
    </source>
</evidence>
<keyword evidence="1" id="KW-1133">Transmembrane helix</keyword>
<dbReference type="EMBL" id="CAGKOT010000079">
    <property type="protein sequence ID" value="CAB5392821.1"/>
    <property type="molecule type" value="Genomic_DNA"/>
</dbReference>
<dbReference type="Proteomes" id="UP000684084">
    <property type="component" value="Unassembled WGS sequence"/>
</dbReference>
<comment type="caution">
    <text evidence="3">The sequence shown here is derived from an EMBL/GenBank/DDBJ whole genome shotgun (WGS) entry which is preliminary data.</text>
</comment>
<evidence type="ECO:0000256" key="1">
    <source>
        <dbReference type="SAM" id="Phobius"/>
    </source>
</evidence>
<dbReference type="OrthoDB" id="3784821at2759"/>
<proteinExistence type="predicted"/>
<dbReference type="AlphaFoldDB" id="A0A2N1NJE1"/>
<feature type="transmembrane region" description="Helical" evidence="1">
    <location>
        <begin position="19"/>
        <end position="37"/>
    </location>
</feature>
<gene>
    <name evidence="2" type="ORF">CHRIB12_LOCUS22579</name>
    <name evidence="3" type="ORF">RhiirC2_739687</name>
</gene>
<reference evidence="3 4" key="2">
    <citation type="submission" date="2017-10" db="EMBL/GenBank/DDBJ databases">
        <title>Extensive intraspecific genome diversity in a model arbuscular mycorrhizal fungus.</title>
        <authorList>
            <person name="Chen E.C.H."/>
            <person name="Morin E."/>
            <person name="Baudet D."/>
            <person name="Noel J."/>
            <person name="Ndikumana S."/>
            <person name="Charron P."/>
            <person name="St-Onge C."/>
            <person name="Giorgi J."/>
            <person name="Grigoriev I.V."/>
            <person name="Roux C."/>
            <person name="Martin F.M."/>
            <person name="Corradi N."/>
        </authorList>
    </citation>
    <scope>NUCLEOTIDE SEQUENCE [LARGE SCALE GENOMIC DNA]</scope>
    <source>
        <strain evidence="3 4">C2</strain>
    </source>
</reference>
<accession>A0A2N1NJE1</accession>
<sequence length="73" mass="8483">MTNPKIEHSMSVRNLRMRYTIMMVSIPLFAVTSFVLFKRVVKGEGKKKIEVNSKDPLTKLTEEIKQLDEKSNK</sequence>
<dbReference type="VEuPathDB" id="FungiDB:FUN_005577"/>
<reference evidence="3 4" key="1">
    <citation type="submission" date="2016-04" db="EMBL/GenBank/DDBJ databases">
        <title>Genome analyses suggest a sexual origin of heterokaryosis in a supposedly ancient asexual fungus.</title>
        <authorList>
            <person name="Ropars J."/>
            <person name="Sedzielewska K."/>
            <person name="Noel J."/>
            <person name="Charron P."/>
            <person name="Farinelli L."/>
            <person name="Marton T."/>
            <person name="Kruger M."/>
            <person name="Pelin A."/>
            <person name="Brachmann A."/>
            <person name="Corradi N."/>
        </authorList>
    </citation>
    <scope>NUCLEOTIDE SEQUENCE [LARGE SCALE GENOMIC DNA]</scope>
    <source>
        <strain evidence="3 4">C2</strain>
    </source>
</reference>